<evidence type="ECO:0000256" key="1">
    <source>
        <dbReference type="SAM" id="MobiDB-lite"/>
    </source>
</evidence>
<feature type="region of interest" description="Disordered" evidence="1">
    <location>
        <begin position="95"/>
        <end position="117"/>
    </location>
</feature>
<dbReference type="AlphaFoldDB" id="A0A4Z0BE18"/>
<dbReference type="NCBIfam" id="TIGR03696">
    <property type="entry name" value="Rhs_assc_core"/>
    <property type="match status" value="1"/>
</dbReference>
<dbReference type="InterPro" id="IPR022385">
    <property type="entry name" value="Rhs_assc_core"/>
</dbReference>
<proteinExistence type="predicted"/>
<name>A0A4Z0BE18_9BURK</name>
<dbReference type="EMBL" id="SMLK01000016">
    <property type="protein sequence ID" value="TFY96148.1"/>
    <property type="molecule type" value="Genomic_DNA"/>
</dbReference>
<gene>
    <name evidence="2" type="ORF">EZ216_21135</name>
</gene>
<dbReference type="PANTHER" id="PTHR32305:SF15">
    <property type="entry name" value="PROTEIN RHSA-RELATED"/>
    <property type="match status" value="1"/>
</dbReference>
<dbReference type="RefSeq" id="WP_135251789.1">
    <property type="nucleotide sequence ID" value="NZ_SMLK01000016.1"/>
</dbReference>
<feature type="non-terminal residue" evidence="2">
    <location>
        <position position="1"/>
    </location>
</feature>
<dbReference type="Gene3D" id="2.180.10.10">
    <property type="entry name" value="RHS repeat-associated core"/>
    <property type="match status" value="1"/>
</dbReference>
<dbReference type="OrthoDB" id="5445630at2"/>
<dbReference type="InterPro" id="IPR050708">
    <property type="entry name" value="T6SS_VgrG/RHS"/>
</dbReference>
<reference evidence="2 3" key="1">
    <citation type="submission" date="2019-03" db="EMBL/GenBank/DDBJ databases">
        <title>Ramlibacter sp. 18x22-1, whole genome shotgun sequence.</title>
        <authorList>
            <person name="Zhang X."/>
            <person name="Feng G."/>
            <person name="Zhu H."/>
        </authorList>
    </citation>
    <scope>NUCLEOTIDE SEQUENCE [LARGE SCALE GENOMIC DNA]</scope>
    <source>
        <strain evidence="2 3">18x22-1</strain>
    </source>
</reference>
<comment type="caution">
    <text evidence="2">The sequence shown here is derived from an EMBL/GenBank/DDBJ whole genome shotgun (WGS) entry which is preliminary data.</text>
</comment>
<evidence type="ECO:0000313" key="2">
    <source>
        <dbReference type="EMBL" id="TFY96148.1"/>
    </source>
</evidence>
<accession>A0A4Z0BE18</accession>
<dbReference type="Proteomes" id="UP000297839">
    <property type="component" value="Unassembled WGS sequence"/>
</dbReference>
<dbReference type="PANTHER" id="PTHR32305">
    <property type="match status" value="1"/>
</dbReference>
<evidence type="ECO:0000313" key="3">
    <source>
        <dbReference type="Proteomes" id="UP000297839"/>
    </source>
</evidence>
<organism evidence="2 3">
    <name type="scientific">Ramlibacter humi</name>
    <dbReference type="NCBI Taxonomy" id="2530451"/>
    <lineage>
        <taxon>Bacteria</taxon>
        <taxon>Pseudomonadati</taxon>
        <taxon>Pseudomonadota</taxon>
        <taxon>Betaproteobacteria</taxon>
        <taxon>Burkholderiales</taxon>
        <taxon>Comamonadaceae</taxon>
        <taxon>Ramlibacter</taxon>
    </lineage>
</organism>
<sequence length="192" mass="20624">TAPNQNPSSLGTFTFNQRFPGQVFDTETGLNQNWNREYRTAWGRYVQSDPIGLAGGINTFSYVGANPLSFSDAKGLQAVLPGPGGIPIPVIPLPDRQNMSPVPGRDPADGPAPPPGTGTIIWPSGFGPDSQPTQCRIEIPCTPPPRPPKNDCESQLKVCTDIARSYSFVTKAALMGACFVQYAICKKVFKDN</sequence>
<dbReference type="PRINTS" id="PR00394">
    <property type="entry name" value="RHSPROTEIN"/>
</dbReference>
<keyword evidence="3" id="KW-1185">Reference proteome</keyword>
<protein>
    <submittedName>
        <fullName evidence="2">RHS repeat-associated core domain-containing protein</fullName>
    </submittedName>
</protein>